<evidence type="ECO:0000256" key="4">
    <source>
        <dbReference type="RuleBase" id="RU000685"/>
    </source>
</evidence>
<dbReference type="Gene3D" id="1.20.5.170">
    <property type="match status" value="1"/>
</dbReference>
<dbReference type="FunFam" id="1.20.5.170:FF:000004">
    <property type="entry name" value="Keratin, type II cytoskeletal 5"/>
    <property type="match status" value="1"/>
</dbReference>
<gene>
    <name evidence="7" type="ORF">SUZIE_151030</name>
</gene>
<evidence type="ECO:0000256" key="5">
    <source>
        <dbReference type="SAM" id="Coils"/>
    </source>
</evidence>
<sequence>MGVHILHTHVSDTSCHYDDITNRSRVEAESWFCSKNTKLETAVTQSEQQGEAALSDARCKLAELEGALQKAKQDMACLLKEYQEVMNSKLGLDIEIATYRRLLEGEERRWVRCTAHLFLLHHLARCDHFCSCMTWVQFQLMLPDHCCAAGNLILCCAWCPWCQELCGAVLLMKCTNSVHHLNRKQVQRLITDPEQGGWYELRGQFLV</sequence>
<dbReference type="Proteomes" id="UP001166674">
    <property type="component" value="Unassembled WGS sequence"/>
</dbReference>
<evidence type="ECO:0000256" key="3">
    <source>
        <dbReference type="ARBA" id="ARBA00023054"/>
    </source>
</evidence>
<dbReference type="GO" id="GO:0031424">
    <property type="term" value="P:keratinization"/>
    <property type="evidence" value="ECO:0007669"/>
    <property type="project" value="TreeGrafter"/>
</dbReference>
<evidence type="ECO:0000313" key="8">
    <source>
        <dbReference type="Proteomes" id="UP001166674"/>
    </source>
</evidence>
<dbReference type="PROSITE" id="PS51842">
    <property type="entry name" value="IF_ROD_2"/>
    <property type="match status" value="1"/>
</dbReference>
<dbReference type="EMBL" id="JAATJV010346600">
    <property type="protein sequence ID" value="MBZ3879056.1"/>
    <property type="molecule type" value="Genomic_DNA"/>
</dbReference>
<proteinExistence type="inferred from homology"/>
<dbReference type="SUPFAM" id="SSF64593">
    <property type="entry name" value="Intermediate filament protein, coiled coil region"/>
    <property type="match status" value="1"/>
</dbReference>
<dbReference type="PANTHER" id="PTHR45616:SF52">
    <property type="entry name" value="KERATIN, TYPE II CUTICULAR HB3"/>
    <property type="match status" value="1"/>
</dbReference>
<dbReference type="PANTHER" id="PTHR45616">
    <property type="entry name" value="GATA-TYPE DOMAIN-CONTAINING PROTEIN"/>
    <property type="match status" value="1"/>
</dbReference>
<evidence type="ECO:0000256" key="1">
    <source>
        <dbReference type="ARBA" id="ARBA00022744"/>
    </source>
</evidence>
<name>A0AA41MVV7_SCICA</name>
<dbReference type="InterPro" id="IPR018039">
    <property type="entry name" value="IF_conserved"/>
</dbReference>
<protein>
    <submittedName>
        <fullName evidence="7">Keratin, type II cuticular Hb1</fullName>
    </submittedName>
</protein>
<dbReference type="Pfam" id="PF00038">
    <property type="entry name" value="Filament"/>
    <property type="match status" value="1"/>
</dbReference>
<evidence type="ECO:0000313" key="7">
    <source>
        <dbReference type="EMBL" id="MBZ3879056.1"/>
    </source>
</evidence>
<dbReference type="GO" id="GO:0005615">
    <property type="term" value="C:extracellular space"/>
    <property type="evidence" value="ECO:0007669"/>
    <property type="project" value="TreeGrafter"/>
</dbReference>
<accession>A0AA41MVV7</accession>
<keyword evidence="2 4" id="KW-0403">Intermediate filament</keyword>
<comment type="similarity">
    <text evidence="4">Belongs to the intermediate filament family.</text>
</comment>
<comment type="caution">
    <text evidence="7">The sequence shown here is derived from an EMBL/GenBank/DDBJ whole genome shotgun (WGS) entry which is preliminary data.</text>
</comment>
<dbReference type="GO" id="GO:0030280">
    <property type="term" value="F:structural constituent of skin epidermis"/>
    <property type="evidence" value="ECO:0007669"/>
    <property type="project" value="TreeGrafter"/>
</dbReference>
<reference evidence="7" key="1">
    <citation type="submission" date="2020-03" db="EMBL/GenBank/DDBJ databases">
        <title>Studies in the Genomics of Life Span.</title>
        <authorList>
            <person name="Glass D."/>
        </authorList>
    </citation>
    <scope>NUCLEOTIDE SEQUENCE</scope>
    <source>
        <strain evidence="7">SUZIE</strain>
        <tissue evidence="7">Muscle</tissue>
    </source>
</reference>
<dbReference type="AlphaFoldDB" id="A0AA41MVV7"/>
<feature type="coiled-coil region" evidence="5">
    <location>
        <begin position="54"/>
        <end position="88"/>
    </location>
</feature>
<dbReference type="InterPro" id="IPR039008">
    <property type="entry name" value="IF_rod_dom"/>
</dbReference>
<keyword evidence="1" id="KW-0416">Keratin</keyword>
<organism evidence="7 8">
    <name type="scientific">Sciurus carolinensis</name>
    <name type="common">Eastern gray squirrel</name>
    <dbReference type="NCBI Taxonomy" id="30640"/>
    <lineage>
        <taxon>Eukaryota</taxon>
        <taxon>Metazoa</taxon>
        <taxon>Chordata</taxon>
        <taxon>Craniata</taxon>
        <taxon>Vertebrata</taxon>
        <taxon>Euteleostomi</taxon>
        <taxon>Mammalia</taxon>
        <taxon>Eutheria</taxon>
        <taxon>Euarchontoglires</taxon>
        <taxon>Glires</taxon>
        <taxon>Rodentia</taxon>
        <taxon>Sciuromorpha</taxon>
        <taxon>Sciuridae</taxon>
        <taxon>Sciurinae</taxon>
        <taxon>Sciurini</taxon>
        <taxon>Sciurus</taxon>
    </lineage>
</organism>
<keyword evidence="8" id="KW-1185">Reference proteome</keyword>
<keyword evidence="3 5" id="KW-0175">Coiled coil</keyword>
<dbReference type="GO" id="GO:0045095">
    <property type="term" value="C:keratin filament"/>
    <property type="evidence" value="ECO:0007669"/>
    <property type="project" value="TreeGrafter"/>
</dbReference>
<evidence type="ECO:0000256" key="2">
    <source>
        <dbReference type="ARBA" id="ARBA00022754"/>
    </source>
</evidence>
<feature type="domain" description="IF rod" evidence="6">
    <location>
        <begin position="1"/>
        <end position="110"/>
    </location>
</feature>
<dbReference type="GO" id="GO:0045109">
    <property type="term" value="P:intermediate filament organization"/>
    <property type="evidence" value="ECO:0007669"/>
    <property type="project" value="TreeGrafter"/>
</dbReference>
<evidence type="ECO:0000259" key="6">
    <source>
        <dbReference type="PROSITE" id="PS51842"/>
    </source>
</evidence>
<dbReference type="PROSITE" id="PS00226">
    <property type="entry name" value="IF_ROD_1"/>
    <property type="match status" value="1"/>
</dbReference>